<keyword evidence="1" id="KW-0812">Transmembrane</keyword>
<feature type="transmembrane region" description="Helical" evidence="1">
    <location>
        <begin position="164"/>
        <end position="185"/>
    </location>
</feature>
<keyword evidence="1" id="KW-0472">Membrane</keyword>
<evidence type="ECO:0000256" key="1">
    <source>
        <dbReference type="SAM" id="Phobius"/>
    </source>
</evidence>
<feature type="transmembrane region" description="Helical" evidence="1">
    <location>
        <begin position="52"/>
        <end position="70"/>
    </location>
</feature>
<sequence length="239" mass="23929">MSRLLKGELLKTATTRSGYAFLLGVVAFGVLNAVVVAAASGDLDEVAEKQEAFAGLPVLLMLWGLVGAAGEYRHRTAAPAALVSGRDRGTVLLSRIAAYALTALVIGVLSVAASTAVAVPLLRDDPGPGLTSAQIASVAAGNLAAFVLSAIMGAAIGAMVRVPVVGVVVLLVVNFAVLPLIAGVAESAADLSPFGAAAILTRSTHNTTLSVGTAALVVAAWAVALAIVSVASERRRDLA</sequence>
<feature type="transmembrane region" description="Helical" evidence="1">
    <location>
        <begin position="209"/>
        <end position="231"/>
    </location>
</feature>
<dbReference type="Proteomes" id="UP001500466">
    <property type="component" value="Unassembled WGS sequence"/>
</dbReference>
<proteinExistence type="predicted"/>
<evidence type="ECO:0000313" key="2">
    <source>
        <dbReference type="EMBL" id="GAA4956740.1"/>
    </source>
</evidence>
<accession>A0ABP9GY19</accession>
<organism evidence="2 3">
    <name type="scientific">Yinghuangia aomiensis</name>
    <dbReference type="NCBI Taxonomy" id="676205"/>
    <lineage>
        <taxon>Bacteria</taxon>
        <taxon>Bacillati</taxon>
        <taxon>Actinomycetota</taxon>
        <taxon>Actinomycetes</taxon>
        <taxon>Kitasatosporales</taxon>
        <taxon>Streptomycetaceae</taxon>
        <taxon>Yinghuangia</taxon>
    </lineage>
</organism>
<protein>
    <submittedName>
        <fullName evidence="2">ABC transporter permease</fullName>
    </submittedName>
</protein>
<feature type="transmembrane region" description="Helical" evidence="1">
    <location>
        <begin position="20"/>
        <end position="40"/>
    </location>
</feature>
<name>A0ABP9GY19_9ACTN</name>
<comment type="caution">
    <text evidence="2">The sequence shown here is derived from an EMBL/GenBank/DDBJ whole genome shotgun (WGS) entry which is preliminary data.</text>
</comment>
<gene>
    <name evidence="2" type="ORF">GCM10023205_18770</name>
</gene>
<feature type="transmembrane region" description="Helical" evidence="1">
    <location>
        <begin position="96"/>
        <end position="122"/>
    </location>
</feature>
<feature type="transmembrane region" description="Helical" evidence="1">
    <location>
        <begin position="134"/>
        <end position="157"/>
    </location>
</feature>
<dbReference type="RefSeq" id="WP_345674873.1">
    <property type="nucleotide sequence ID" value="NZ_BAABHS010000005.1"/>
</dbReference>
<reference evidence="3" key="1">
    <citation type="journal article" date="2019" name="Int. J. Syst. Evol. Microbiol.">
        <title>The Global Catalogue of Microorganisms (GCM) 10K type strain sequencing project: providing services to taxonomists for standard genome sequencing and annotation.</title>
        <authorList>
            <consortium name="The Broad Institute Genomics Platform"/>
            <consortium name="The Broad Institute Genome Sequencing Center for Infectious Disease"/>
            <person name="Wu L."/>
            <person name="Ma J."/>
        </authorList>
    </citation>
    <scope>NUCLEOTIDE SEQUENCE [LARGE SCALE GENOMIC DNA]</scope>
    <source>
        <strain evidence="3">JCM 17986</strain>
    </source>
</reference>
<keyword evidence="3" id="KW-1185">Reference proteome</keyword>
<keyword evidence="1" id="KW-1133">Transmembrane helix</keyword>
<dbReference type="EMBL" id="BAABHS010000005">
    <property type="protein sequence ID" value="GAA4956740.1"/>
    <property type="molecule type" value="Genomic_DNA"/>
</dbReference>
<evidence type="ECO:0000313" key="3">
    <source>
        <dbReference type="Proteomes" id="UP001500466"/>
    </source>
</evidence>